<dbReference type="Pfam" id="PF05608">
    <property type="entry name" value="RTE1"/>
    <property type="match status" value="1"/>
</dbReference>
<keyword evidence="1" id="KW-0472">Membrane</keyword>
<dbReference type="PANTHER" id="PTHR20921:SF0">
    <property type="entry name" value="TRANSMEMBRANE PROTEIN 222"/>
    <property type="match status" value="1"/>
</dbReference>
<feature type="transmembrane region" description="Helical" evidence="1">
    <location>
        <begin position="150"/>
        <end position="169"/>
    </location>
</feature>
<accession>A0A1E7EYB1</accession>
<keyword evidence="1" id="KW-1133">Transmembrane helix</keyword>
<dbReference type="PANTHER" id="PTHR20921">
    <property type="entry name" value="TRANSMEMBRANE PROTEIN 222"/>
    <property type="match status" value="1"/>
</dbReference>
<dbReference type="Proteomes" id="UP000095751">
    <property type="component" value="Unassembled WGS sequence"/>
</dbReference>
<dbReference type="InParanoid" id="A0A1E7EYB1"/>
<proteinExistence type="predicted"/>
<dbReference type="OrthoDB" id="267284at2759"/>
<keyword evidence="3" id="KW-1185">Reference proteome</keyword>
<name>A0A1E7EYB1_9STRA</name>
<dbReference type="KEGG" id="fcy:FRACYDRAFT_163386"/>
<dbReference type="EMBL" id="KV784370">
    <property type="protein sequence ID" value="OEU10816.1"/>
    <property type="molecule type" value="Genomic_DNA"/>
</dbReference>
<evidence type="ECO:0000313" key="3">
    <source>
        <dbReference type="Proteomes" id="UP000095751"/>
    </source>
</evidence>
<organism evidence="2 3">
    <name type="scientific">Fragilariopsis cylindrus CCMP1102</name>
    <dbReference type="NCBI Taxonomy" id="635003"/>
    <lineage>
        <taxon>Eukaryota</taxon>
        <taxon>Sar</taxon>
        <taxon>Stramenopiles</taxon>
        <taxon>Ochrophyta</taxon>
        <taxon>Bacillariophyta</taxon>
        <taxon>Bacillariophyceae</taxon>
        <taxon>Bacillariophycidae</taxon>
        <taxon>Bacillariales</taxon>
        <taxon>Bacillariaceae</taxon>
        <taxon>Fragilariopsis</taxon>
    </lineage>
</organism>
<evidence type="ECO:0000313" key="2">
    <source>
        <dbReference type="EMBL" id="OEU10816.1"/>
    </source>
</evidence>
<reference evidence="2 3" key="1">
    <citation type="submission" date="2016-09" db="EMBL/GenBank/DDBJ databases">
        <title>Extensive genetic diversity and differential bi-allelic expression allows diatom success in the polar Southern Ocean.</title>
        <authorList>
            <consortium name="DOE Joint Genome Institute"/>
            <person name="Mock T."/>
            <person name="Otillar R.P."/>
            <person name="Strauss J."/>
            <person name="Dupont C."/>
            <person name="Frickenhaus S."/>
            <person name="Maumus F."/>
            <person name="Mcmullan M."/>
            <person name="Sanges R."/>
            <person name="Schmutz J."/>
            <person name="Toseland A."/>
            <person name="Valas R."/>
            <person name="Veluchamy A."/>
            <person name="Ward B.J."/>
            <person name="Allen A."/>
            <person name="Barry K."/>
            <person name="Falciatore A."/>
            <person name="Ferrante M."/>
            <person name="Fortunato A.E."/>
            <person name="Gloeckner G."/>
            <person name="Gruber A."/>
            <person name="Hipkin R."/>
            <person name="Janech M."/>
            <person name="Kroth P."/>
            <person name="Leese F."/>
            <person name="Lindquist E."/>
            <person name="Lyon B.R."/>
            <person name="Martin J."/>
            <person name="Mayer C."/>
            <person name="Parker M."/>
            <person name="Quesneville H."/>
            <person name="Raymond J."/>
            <person name="Uhlig C."/>
            <person name="Valentin K.U."/>
            <person name="Worden A.Z."/>
            <person name="Armbrust E.V."/>
            <person name="Bowler C."/>
            <person name="Green B."/>
            <person name="Moulton V."/>
            <person name="Van Oosterhout C."/>
            <person name="Grigoriev I."/>
        </authorList>
    </citation>
    <scope>NUCLEOTIDE SEQUENCE [LARGE SCALE GENOMIC DNA]</scope>
    <source>
        <strain evidence="2 3">CCMP1102</strain>
    </source>
</reference>
<dbReference type="FunCoup" id="A0A1E7EYB1">
    <property type="interactions" value="199"/>
</dbReference>
<keyword evidence="1" id="KW-0812">Transmembrane</keyword>
<feature type="non-terminal residue" evidence="2">
    <location>
        <position position="170"/>
    </location>
</feature>
<protein>
    <submittedName>
        <fullName evidence="2">DUF778-domain-containing protein</fullName>
    </submittedName>
</protein>
<dbReference type="InterPro" id="IPR008496">
    <property type="entry name" value="TMEM222/RTE1"/>
</dbReference>
<sequence length="170" mass="19158">DDNDLSFCILWSPLHPITALLPFIGHMGISDSRGQAHDFQGPYYIGTDNSKPLPRMAFGYPTRYIKIKDISQSVIGPGGGSQQWDESIIEADGIYRQRMHNICCDNCHSHVARALNIMEYQGRHDWDMVKLCFWVFFKGSFVTGGTGGSLWSSFLLQFGPFLVILLIILL</sequence>
<evidence type="ECO:0000256" key="1">
    <source>
        <dbReference type="SAM" id="Phobius"/>
    </source>
</evidence>
<feature type="non-terminal residue" evidence="2">
    <location>
        <position position="1"/>
    </location>
</feature>
<dbReference type="AlphaFoldDB" id="A0A1E7EYB1"/>
<gene>
    <name evidence="2" type="ORF">FRACYDRAFT_163386</name>
</gene>